<feature type="non-terminal residue" evidence="2">
    <location>
        <position position="230"/>
    </location>
</feature>
<evidence type="ECO:0000313" key="2">
    <source>
        <dbReference type="EMBL" id="MFD0891239.1"/>
    </source>
</evidence>
<name>A0ABW3E706_9ACTN</name>
<gene>
    <name evidence="2" type="ORF">ACFQ08_42395</name>
</gene>
<dbReference type="InterPro" id="IPR000873">
    <property type="entry name" value="AMP-dep_synth/lig_dom"/>
</dbReference>
<protein>
    <submittedName>
        <fullName evidence="2">AMP-binding protein</fullName>
    </submittedName>
</protein>
<feature type="non-terminal residue" evidence="2">
    <location>
        <position position="1"/>
    </location>
</feature>
<accession>A0ABW3E706</accession>
<dbReference type="SUPFAM" id="SSF56801">
    <property type="entry name" value="Acetyl-CoA synthetase-like"/>
    <property type="match status" value="1"/>
</dbReference>
<dbReference type="Proteomes" id="UP001597024">
    <property type="component" value="Unassembled WGS sequence"/>
</dbReference>
<dbReference type="EMBL" id="JBHTHX010003018">
    <property type="protein sequence ID" value="MFD0891239.1"/>
    <property type="molecule type" value="Genomic_DNA"/>
</dbReference>
<comment type="caution">
    <text evidence="2">The sequence shown here is derived from an EMBL/GenBank/DDBJ whole genome shotgun (WGS) entry which is preliminary data.</text>
</comment>
<dbReference type="Pfam" id="PF00501">
    <property type="entry name" value="AMP-binding"/>
    <property type="match status" value="1"/>
</dbReference>
<evidence type="ECO:0000313" key="3">
    <source>
        <dbReference type="Proteomes" id="UP001597024"/>
    </source>
</evidence>
<reference evidence="3" key="1">
    <citation type="journal article" date="2019" name="Int. J. Syst. Evol. Microbiol.">
        <title>The Global Catalogue of Microorganisms (GCM) 10K type strain sequencing project: providing services to taxonomists for standard genome sequencing and annotation.</title>
        <authorList>
            <consortium name="The Broad Institute Genomics Platform"/>
            <consortium name="The Broad Institute Genome Sequencing Center for Infectious Disease"/>
            <person name="Wu L."/>
            <person name="Ma J."/>
        </authorList>
    </citation>
    <scope>NUCLEOTIDE SEQUENCE [LARGE SCALE GENOMIC DNA]</scope>
    <source>
        <strain evidence="3">CCUG 62974</strain>
    </source>
</reference>
<feature type="domain" description="AMP-dependent synthetase/ligase" evidence="1">
    <location>
        <begin position="80"/>
        <end position="217"/>
    </location>
</feature>
<proteinExistence type="predicted"/>
<dbReference type="Gene3D" id="3.40.50.980">
    <property type="match status" value="2"/>
</dbReference>
<evidence type="ECO:0000259" key="1">
    <source>
        <dbReference type="Pfam" id="PF00501"/>
    </source>
</evidence>
<keyword evidence="3" id="KW-1185">Reference proteome</keyword>
<sequence length="230" mass="25044">LVLNTRDKFGADETLGAGEALDVLDAREVPDTLDAFPSRDAFDTPEGKGWVRLRDVGLHAVLRTLPTTDPAEFRTALTGENAAYILRTTEPDGRTGRVVLEHRNLGGLLLSLEESLTGTGRQRSLIATTPGSEDLLLTLLLLARGDEPHLVEDRVRRDPEALAAYAREHRVTHLDLAPSQAERLLTTGLLQQGKPLRLLTLTGETAGEPLWRALAAVPGLVAHTRHRVAE</sequence>
<organism evidence="2 3">
    <name type="scientific">Streptosporangium algeriense</name>
    <dbReference type="NCBI Taxonomy" id="1682748"/>
    <lineage>
        <taxon>Bacteria</taxon>
        <taxon>Bacillati</taxon>
        <taxon>Actinomycetota</taxon>
        <taxon>Actinomycetes</taxon>
        <taxon>Streptosporangiales</taxon>
        <taxon>Streptosporangiaceae</taxon>
        <taxon>Streptosporangium</taxon>
    </lineage>
</organism>